<name>A0A2M4D7S8_ANODA</name>
<reference evidence="2" key="1">
    <citation type="submission" date="2018-01" db="EMBL/GenBank/DDBJ databases">
        <title>An insight into the sialome of Amazonian anophelines.</title>
        <authorList>
            <person name="Ribeiro J.M."/>
            <person name="Scarpassa V."/>
            <person name="Calvo E."/>
        </authorList>
    </citation>
    <scope>NUCLEOTIDE SEQUENCE</scope>
</reference>
<keyword evidence="1" id="KW-0732">Signal</keyword>
<sequence length="98" mass="11276">MRKLHAHSAMWACVCLCLNPLLRGRDHTWPHTICLCHVKKLTQAIHGEILCSWAKNCLEKKFPKKQYCSISCSGRGLVFSNSQYSSRYVKNTIPSHQF</sequence>
<evidence type="ECO:0000313" key="2">
    <source>
        <dbReference type="EMBL" id="MBW73632.1"/>
    </source>
</evidence>
<dbReference type="AlphaFoldDB" id="A0A2M4D7S8"/>
<proteinExistence type="predicted"/>
<feature type="chain" id="PRO_5014908564" evidence="1">
    <location>
        <begin position="25"/>
        <end position="98"/>
    </location>
</feature>
<accession>A0A2M4D7S8</accession>
<evidence type="ECO:0000256" key="1">
    <source>
        <dbReference type="SAM" id="SignalP"/>
    </source>
</evidence>
<feature type="signal peptide" evidence="1">
    <location>
        <begin position="1"/>
        <end position="24"/>
    </location>
</feature>
<protein>
    <submittedName>
        <fullName evidence="2">Putative secreted protein</fullName>
    </submittedName>
</protein>
<organism evidence="2">
    <name type="scientific">Anopheles darlingi</name>
    <name type="common">Mosquito</name>
    <dbReference type="NCBI Taxonomy" id="43151"/>
    <lineage>
        <taxon>Eukaryota</taxon>
        <taxon>Metazoa</taxon>
        <taxon>Ecdysozoa</taxon>
        <taxon>Arthropoda</taxon>
        <taxon>Hexapoda</taxon>
        <taxon>Insecta</taxon>
        <taxon>Pterygota</taxon>
        <taxon>Neoptera</taxon>
        <taxon>Endopterygota</taxon>
        <taxon>Diptera</taxon>
        <taxon>Nematocera</taxon>
        <taxon>Culicoidea</taxon>
        <taxon>Culicidae</taxon>
        <taxon>Anophelinae</taxon>
        <taxon>Anopheles</taxon>
    </lineage>
</organism>
<dbReference type="EMBL" id="GGFL01009454">
    <property type="protein sequence ID" value="MBW73632.1"/>
    <property type="molecule type" value="Transcribed_RNA"/>
</dbReference>